<dbReference type="FunFam" id="2.60.120.260:FF:000031">
    <property type="entry name" value="DUF642 family protein"/>
    <property type="match status" value="1"/>
</dbReference>
<dbReference type="InterPro" id="IPR052437">
    <property type="entry name" value="Pectin_Meth_Modulator"/>
</dbReference>
<evidence type="ECO:0000313" key="9">
    <source>
        <dbReference type="Proteomes" id="UP001154282"/>
    </source>
</evidence>
<dbReference type="InterPro" id="IPR006946">
    <property type="entry name" value="DGR2-like_dom"/>
</dbReference>
<protein>
    <recommendedName>
        <fullName evidence="7">DUF642 domain-containing protein</fullName>
    </recommendedName>
</protein>
<reference evidence="8" key="1">
    <citation type="submission" date="2022-08" db="EMBL/GenBank/DDBJ databases">
        <authorList>
            <person name="Gutierrez-Valencia J."/>
        </authorList>
    </citation>
    <scope>NUCLEOTIDE SEQUENCE</scope>
</reference>
<keyword evidence="3" id="KW-0964">Secreted</keyword>
<keyword evidence="9" id="KW-1185">Reference proteome</keyword>
<dbReference type="Gene3D" id="2.60.120.260">
    <property type="entry name" value="Galactose-binding domain-like"/>
    <property type="match status" value="2"/>
</dbReference>
<evidence type="ECO:0000256" key="5">
    <source>
        <dbReference type="ARBA" id="ARBA00023180"/>
    </source>
</evidence>
<comment type="caution">
    <text evidence="8">The sequence shown here is derived from an EMBL/GenBank/DDBJ whole genome shotgun (WGS) entry which is preliminary data.</text>
</comment>
<evidence type="ECO:0000256" key="3">
    <source>
        <dbReference type="ARBA" id="ARBA00022525"/>
    </source>
</evidence>
<dbReference type="PANTHER" id="PTHR31265:SF61">
    <property type="entry name" value="PROTEIN DUF642 L-GALACTONO-1,4-LACTONE-RESPONSIVE GENE 1"/>
    <property type="match status" value="1"/>
</dbReference>
<evidence type="ECO:0000256" key="2">
    <source>
        <dbReference type="ARBA" id="ARBA00022512"/>
    </source>
</evidence>
<dbReference type="InterPro" id="IPR008979">
    <property type="entry name" value="Galactose-bd-like_sf"/>
</dbReference>
<proteinExistence type="predicted"/>
<evidence type="ECO:0000256" key="1">
    <source>
        <dbReference type="ARBA" id="ARBA00004191"/>
    </source>
</evidence>
<dbReference type="EMBL" id="CAMGYJ010000009">
    <property type="protein sequence ID" value="CAI0474436.1"/>
    <property type="molecule type" value="Genomic_DNA"/>
</dbReference>
<gene>
    <name evidence="8" type="ORF">LITE_LOCUS40040</name>
</gene>
<name>A0AAV0PTX6_9ROSI</name>
<evidence type="ECO:0000256" key="6">
    <source>
        <dbReference type="SAM" id="SignalP"/>
    </source>
</evidence>
<keyword evidence="5" id="KW-0325">Glycoprotein</keyword>
<evidence type="ECO:0000256" key="4">
    <source>
        <dbReference type="ARBA" id="ARBA00022729"/>
    </source>
</evidence>
<feature type="chain" id="PRO_5043639702" description="DUF642 domain-containing protein" evidence="6">
    <location>
        <begin position="27"/>
        <end position="387"/>
    </location>
</feature>
<evidence type="ECO:0000259" key="7">
    <source>
        <dbReference type="Pfam" id="PF04862"/>
    </source>
</evidence>
<dbReference type="SUPFAM" id="SSF49785">
    <property type="entry name" value="Galactose-binding domain-like"/>
    <property type="match status" value="1"/>
</dbReference>
<evidence type="ECO:0000313" key="8">
    <source>
        <dbReference type="EMBL" id="CAI0474436.1"/>
    </source>
</evidence>
<dbReference type="Pfam" id="PF04862">
    <property type="entry name" value="DUF642"/>
    <property type="match status" value="2"/>
</dbReference>
<keyword evidence="2" id="KW-0134">Cell wall</keyword>
<comment type="subcellular location">
    <subcellularLocation>
        <location evidence="1">Secreted</location>
        <location evidence="1">Cell wall</location>
    </subcellularLocation>
</comment>
<dbReference type="PANTHER" id="PTHR31265">
    <property type="entry name" value="OS02G0527500 PROTEIN-RELATED"/>
    <property type="match status" value="1"/>
</dbReference>
<dbReference type="AlphaFoldDB" id="A0AAV0PTX6"/>
<sequence length="387" mass="41631">MTSSSGSCRRRVVPLLLALLICTAASHHLVSSQILDGLLPNGDFEHGPKRWEMKGTVVTGKGAIPNWETSGLVEYIKSGQRQGDMLLVVPNGAFAVRLGTDASIKTASLRVRKGKLYALTFNVARTCAQEEMLNVSVSPHGAAAAAAGILPMQTMYSCNGWDAFAWGFKALADQVVVTFHNPAVDEEDPACGPLLDSVALKLLSHATRPKGNMLKNGDFEEGPYFIPNISTGVLIPSHMEDDHSPLVGWIVESLKAVKYVDAAHFKVPKAQRAVELLAGRESAVSQVVRTTPGKTYVLRFAVGDAGDQCVGALAVEAYAGDNKVQVTYQSQGKGGSQPGVLRFKAVKRRTRITFMSSYYTMKNDHTGALCGPLLDDVTLVSARYPRN</sequence>
<feature type="domain" description="DUF642" evidence="7">
    <location>
        <begin position="213"/>
        <end position="379"/>
    </location>
</feature>
<feature type="domain" description="DUF642" evidence="7">
    <location>
        <begin position="37"/>
        <end position="201"/>
    </location>
</feature>
<feature type="signal peptide" evidence="6">
    <location>
        <begin position="1"/>
        <end position="26"/>
    </location>
</feature>
<organism evidence="8 9">
    <name type="scientific">Linum tenue</name>
    <dbReference type="NCBI Taxonomy" id="586396"/>
    <lineage>
        <taxon>Eukaryota</taxon>
        <taxon>Viridiplantae</taxon>
        <taxon>Streptophyta</taxon>
        <taxon>Embryophyta</taxon>
        <taxon>Tracheophyta</taxon>
        <taxon>Spermatophyta</taxon>
        <taxon>Magnoliopsida</taxon>
        <taxon>eudicotyledons</taxon>
        <taxon>Gunneridae</taxon>
        <taxon>Pentapetalae</taxon>
        <taxon>rosids</taxon>
        <taxon>fabids</taxon>
        <taxon>Malpighiales</taxon>
        <taxon>Linaceae</taxon>
        <taxon>Linum</taxon>
    </lineage>
</organism>
<keyword evidence="4 6" id="KW-0732">Signal</keyword>
<accession>A0AAV0PTX6</accession>
<dbReference type="Proteomes" id="UP001154282">
    <property type="component" value="Unassembled WGS sequence"/>
</dbReference>